<sequence length="506" mass="57049">MLYSSQQMVFNSPCLTHKKELIHHEGLQLTHASCAESWNGYQFTIDAVQELASPEANDFCDSPLLGVNTPRSDEDRLKLMELMVFLLQRIVCVEIGKVRCYCGFEQIIDFLSGSYINHALTVNPHVYISCIKQFWNTAVVKRLGVICLPNEEIFSGLARMGYEKPSTKLTFYKAFFSTQWKFFIYNILHSLSVKRTSWNEFSLEMASALICLSSGQRYISPVLTQKVFANMRRVRKGFLGVETPLFESTLAVKNVAEEAEAQVPAQGDDVQEPITEEVVTDQVLDTCSALALRVESLENDKAAQQLEIFKLKARVKKLEKINKVKSSKLRRLKKDERIELVADQEKDAEVEGRHADKQAEIYNIYLDHSSKVLSMQEDDTEVVATSTPIPAAKPKILKIAAASAVSTKRRKGVVIRDPEEGLPYDIPAETPNVKDKGKGILIEAPKPIKKKDQIEMDAEYPLSRFTMEQLVNVAGLQVKEESEMSLELLRLKLKLFKDAAAVAHAK</sequence>
<keyword evidence="1" id="KW-0175">Coiled coil</keyword>
<reference evidence="2" key="1">
    <citation type="journal article" date="2019" name="Sci. Rep.">
        <title>Draft genome of Tanacetum cinerariifolium, the natural source of mosquito coil.</title>
        <authorList>
            <person name="Yamashiro T."/>
            <person name="Shiraishi A."/>
            <person name="Satake H."/>
            <person name="Nakayama K."/>
        </authorList>
    </citation>
    <scope>NUCLEOTIDE SEQUENCE</scope>
</reference>
<dbReference type="AlphaFoldDB" id="A0A699GJU0"/>
<dbReference type="EMBL" id="BKCJ010000106">
    <property type="protein sequence ID" value="GEU29850.1"/>
    <property type="molecule type" value="Genomic_DNA"/>
</dbReference>
<gene>
    <name evidence="2" type="ORF">Tci_001828</name>
</gene>
<name>A0A699GJU0_TANCI</name>
<accession>A0A699GJU0</accession>
<proteinExistence type="predicted"/>
<evidence type="ECO:0000313" key="2">
    <source>
        <dbReference type="EMBL" id="GEU29850.1"/>
    </source>
</evidence>
<organism evidence="2">
    <name type="scientific">Tanacetum cinerariifolium</name>
    <name type="common">Dalmatian daisy</name>
    <name type="synonym">Chrysanthemum cinerariifolium</name>
    <dbReference type="NCBI Taxonomy" id="118510"/>
    <lineage>
        <taxon>Eukaryota</taxon>
        <taxon>Viridiplantae</taxon>
        <taxon>Streptophyta</taxon>
        <taxon>Embryophyta</taxon>
        <taxon>Tracheophyta</taxon>
        <taxon>Spermatophyta</taxon>
        <taxon>Magnoliopsida</taxon>
        <taxon>eudicotyledons</taxon>
        <taxon>Gunneridae</taxon>
        <taxon>Pentapetalae</taxon>
        <taxon>asterids</taxon>
        <taxon>campanulids</taxon>
        <taxon>Asterales</taxon>
        <taxon>Asteraceae</taxon>
        <taxon>Asteroideae</taxon>
        <taxon>Anthemideae</taxon>
        <taxon>Anthemidinae</taxon>
        <taxon>Tanacetum</taxon>
    </lineage>
</organism>
<evidence type="ECO:0000256" key="1">
    <source>
        <dbReference type="SAM" id="Coils"/>
    </source>
</evidence>
<evidence type="ECO:0008006" key="3">
    <source>
        <dbReference type="Google" id="ProtNLM"/>
    </source>
</evidence>
<protein>
    <recommendedName>
        <fullName evidence="3">Synaptobrevin, longin-like domain protein</fullName>
    </recommendedName>
</protein>
<comment type="caution">
    <text evidence="2">The sequence shown here is derived from an EMBL/GenBank/DDBJ whole genome shotgun (WGS) entry which is preliminary data.</text>
</comment>
<feature type="coiled-coil region" evidence="1">
    <location>
        <begin position="287"/>
        <end position="335"/>
    </location>
</feature>